<dbReference type="PANTHER" id="PTHR10963">
    <property type="entry name" value="GLYCOSYL HYDROLASE-RELATED"/>
    <property type="match status" value="1"/>
</dbReference>
<evidence type="ECO:0000313" key="3">
    <source>
        <dbReference type="EMBL" id="QSB07033.1"/>
    </source>
</evidence>
<reference evidence="3" key="1">
    <citation type="submission" date="2021-02" db="EMBL/GenBank/DDBJ databases">
        <title>Natronoglycomyces albus gen. nov., sp. nov, a haloalkaliphilic actinobacterium from a soda solonchak soil.</title>
        <authorList>
            <person name="Sorokin D.Y."/>
            <person name="Khijniak T.V."/>
            <person name="Zakharycheva A.P."/>
            <person name="Boueva O.V."/>
            <person name="Ariskina E.V."/>
            <person name="Hahnke R.L."/>
            <person name="Bunk B."/>
            <person name="Sproer C."/>
            <person name="Schumann P."/>
            <person name="Evtushenko L.I."/>
            <person name="Kublanov I.V."/>
        </authorList>
    </citation>
    <scope>NUCLEOTIDE SEQUENCE</scope>
    <source>
        <strain evidence="3">DSM 106290</strain>
    </source>
</reference>
<dbReference type="Gene3D" id="2.60.120.200">
    <property type="match status" value="1"/>
</dbReference>
<dbReference type="EMBL" id="CP070496">
    <property type="protein sequence ID" value="QSB07033.1"/>
    <property type="molecule type" value="Genomic_DNA"/>
</dbReference>
<keyword evidence="4" id="KW-1185">Reference proteome</keyword>
<comment type="similarity">
    <text evidence="1">Belongs to the glycosyl hydrolase 16 family.</text>
</comment>
<dbReference type="InterPro" id="IPR013320">
    <property type="entry name" value="ConA-like_dom_sf"/>
</dbReference>
<evidence type="ECO:0000313" key="4">
    <source>
        <dbReference type="Proteomes" id="UP000662939"/>
    </source>
</evidence>
<accession>A0A895XU81</accession>
<evidence type="ECO:0000256" key="1">
    <source>
        <dbReference type="ARBA" id="ARBA00006865"/>
    </source>
</evidence>
<name>A0A895XU81_9ACTN</name>
<dbReference type="Proteomes" id="UP000662939">
    <property type="component" value="Chromosome"/>
</dbReference>
<dbReference type="GO" id="GO:0004553">
    <property type="term" value="F:hydrolase activity, hydrolyzing O-glycosyl compounds"/>
    <property type="evidence" value="ECO:0007669"/>
    <property type="project" value="InterPro"/>
</dbReference>
<dbReference type="CDD" id="cd02182">
    <property type="entry name" value="GH16_Strep_laminarinase_like"/>
    <property type="match status" value="1"/>
</dbReference>
<protein>
    <submittedName>
        <fullName evidence="3">Family 16 glycosylhydrolase</fullName>
    </submittedName>
</protein>
<proteinExistence type="inferred from homology"/>
<sequence length="286" mass="31162">MASANANAQDHHHEWELIWADEFNGPAGSLPSSKNWHFNIGHSYPGGPDLWGTGEIAYHTNDPANVSLDGNGNLVITAHRDGNGDWTSARLETHRGDFRPPEGGALRVEGRLQLPNVTGEAAEGYWPAFWALGSPYRGNYWNWPGIGEFDFMENVNGLDWISGALHCGVAPGGPCNEFNGLSGSTDCITGPCIGGFHNYAFEWDDSVSPAQLRWYINDTHFHTVSEGQLPAHTWAEMTEHAGYFILLNLAIGGGFPDGVAGKQTPTAQTQPGHSMLVDYVRVFTRS</sequence>
<dbReference type="AlphaFoldDB" id="A0A895XU81"/>
<evidence type="ECO:0000259" key="2">
    <source>
        <dbReference type="PROSITE" id="PS51762"/>
    </source>
</evidence>
<dbReference type="InterPro" id="IPR050546">
    <property type="entry name" value="Glycosyl_Hydrlase_16"/>
</dbReference>
<dbReference type="InterPro" id="IPR000757">
    <property type="entry name" value="Beta-glucanase-like"/>
</dbReference>
<dbReference type="GO" id="GO:0005975">
    <property type="term" value="P:carbohydrate metabolic process"/>
    <property type="evidence" value="ECO:0007669"/>
    <property type="project" value="InterPro"/>
</dbReference>
<dbReference type="KEGG" id="nav:JQS30_10205"/>
<feature type="domain" description="GH16" evidence="2">
    <location>
        <begin position="17"/>
        <end position="286"/>
    </location>
</feature>
<organism evidence="3 4">
    <name type="scientific">Natronoglycomyces albus</name>
    <dbReference type="NCBI Taxonomy" id="2811108"/>
    <lineage>
        <taxon>Bacteria</taxon>
        <taxon>Bacillati</taxon>
        <taxon>Actinomycetota</taxon>
        <taxon>Actinomycetes</taxon>
        <taxon>Glycomycetales</taxon>
        <taxon>Glycomycetaceae</taxon>
        <taxon>Natronoglycomyces</taxon>
    </lineage>
</organism>
<dbReference type="PANTHER" id="PTHR10963:SF55">
    <property type="entry name" value="GLYCOSIDE HYDROLASE FAMILY 16 PROTEIN"/>
    <property type="match status" value="1"/>
</dbReference>
<dbReference type="PROSITE" id="PS51762">
    <property type="entry name" value="GH16_2"/>
    <property type="match status" value="1"/>
</dbReference>
<gene>
    <name evidence="3" type="ORF">JQS30_10205</name>
</gene>
<dbReference type="SUPFAM" id="SSF49899">
    <property type="entry name" value="Concanavalin A-like lectins/glucanases"/>
    <property type="match status" value="1"/>
</dbReference>